<feature type="transmembrane region" description="Helical" evidence="2">
    <location>
        <begin position="198"/>
        <end position="216"/>
    </location>
</feature>
<feature type="region of interest" description="Disordered" evidence="1">
    <location>
        <begin position="254"/>
        <end position="325"/>
    </location>
</feature>
<feature type="transmembrane region" description="Helical" evidence="2">
    <location>
        <begin position="168"/>
        <end position="192"/>
    </location>
</feature>
<gene>
    <name evidence="3" type="ORF">CA54_39280</name>
</gene>
<feature type="region of interest" description="Disordered" evidence="1">
    <location>
        <begin position="104"/>
        <end position="128"/>
    </location>
</feature>
<reference evidence="3 4" key="1">
    <citation type="submission" date="2019-02" db="EMBL/GenBank/DDBJ databases">
        <title>Deep-cultivation of Planctomycetes and their phenomic and genomic characterization uncovers novel biology.</title>
        <authorList>
            <person name="Wiegand S."/>
            <person name="Jogler M."/>
            <person name="Boedeker C."/>
            <person name="Pinto D."/>
            <person name="Vollmers J."/>
            <person name="Rivas-Marin E."/>
            <person name="Kohn T."/>
            <person name="Peeters S.H."/>
            <person name="Heuer A."/>
            <person name="Rast P."/>
            <person name="Oberbeckmann S."/>
            <person name="Bunk B."/>
            <person name="Jeske O."/>
            <person name="Meyerdierks A."/>
            <person name="Storesund J.E."/>
            <person name="Kallscheuer N."/>
            <person name="Luecker S."/>
            <person name="Lage O.M."/>
            <person name="Pohl T."/>
            <person name="Merkel B.J."/>
            <person name="Hornburger P."/>
            <person name="Mueller R.-W."/>
            <person name="Bruemmer F."/>
            <person name="Labrenz M."/>
            <person name="Spormann A.M."/>
            <person name="Op Den Camp H."/>
            <person name="Overmann J."/>
            <person name="Amann R."/>
            <person name="Jetten M.S.M."/>
            <person name="Mascher T."/>
            <person name="Medema M.H."/>
            <person name="Devos D.P."/>
            <person name="Kaster A.-K."/>
            <person name="Ovreas L."/>
            <person name="Rohde M."/>
            <person name="Galperin M.Y."/>
            <person name="Jogler C."/>
        </authorList>
    </citation>
    <scope>NUCLEOTIDE SEQUENCE [LARGE SCALE GENOMIC DNA]</scope>
    <source>
        <strain evidence="3 4">CA54</strain>
    </source>
</reference>
<protein>
    <submittedName>
        <fullName evidence="3">Uncharacterized protein</fullName>
    </submittedName>
</protein>
<feature type="transmembrane region" description="Helical" evidence="2">
    <location>
        <begin position="138"/>
        <end position="161"/>
    </location>
</feature>
<dbReference type="EMBL" id="SJPP01000002">
    <property type="protein sequence ID" value="TWU08692.1"/>
    <property type="molecule type" value="Genomic_DNA"/>
</dbReference>
<comment type="caution">
    <text evidence="3">The sequence shown here is derived from an EMBL/GenBank/DDBJ whole genome shotgun (WGS) entry which is preliminary data.</text>
</comment>
<evidence type="ECO:0000313" key="4">
    <source>
        <dbReference type="Proteomes" id="UP000320735"/>
    </source>
</evidence>
<keyword evidence="2" id="KW-0472">Membrane</keyword>
<name>A0A5C6BAL1_9PLAN</name>
<feature type="compositionally biased region" description="Low complexity" evidence="1">
    <location>
        <begin position="254"/>
        <end position="279"/>
    </location>
</feature>
<keyword evidence="2" id="KW-0812">Transmembrane</keyword>
<sequence>MSQTSRQIHRPLKNNAWPPAARAGTAPRLNVRTMICYNLQTYTNGELAHLLFLAPGNHLMSISVECGHCFSPFQVAEKYAGKTLRCKRCGEAMRVPLDSRSELPDEEPLPLYDYGTSRRGRRGKSAAARKTSAQPIGLASWLPLMIIAGVFVLLFPIALMVPNFGKVYILLAAFTGLGIYFWGQISLLIVAFKDGAPMGLFCLFLSPFYVIYTLILDWRKIARPMLRLVVAVGLFFVSLTVQFIIFPPGGQVAQRQRGQQQRPARIQRQPPRMEQQQPPKVVRNTPRERIEDQSPNPRKQRPPIVVPPTTTTKPRTDFPAGLQPDYSKTVRTKTRLQANEPPPPGTIPLDPAAELTPGMRIIAQRVRPRWEAAEIVDVDSTGNINVHFLRLPASFDRVLPREQVRVQLPADQIDEELLREIVFAIRHYGGEGAPDEAAIEKELLAVQGYLPGSLQIDLNSQRITLKVIRDSRADKHTTFPLAKAKLAVREIE</sequence>
<organism evidence="3 4">
    <name type="scientific">Symmachiella macrocystis</name>
    <dbReference type="NCBI Taxonomy" id="2527985"/>
    <lineage>
        <taxon>Bacteria</taxon>
        <taxon>Pseudomonadati</taxon>
        <taxon>Planctomycetota</taxon>
        <taxon>Planctomycetia</taxon>
        <taxon>Planctomycetales</taxon>
        <taxon>Planctomycetaceae</taxon>
        <taxon>Symmachiella</taxon>
    </lineage>
</organism>
<evidence type="ECO:0000313" key="3">
    <source>
        <dbReference type="EMBL" id="TWU08692.1"/>
    </source>
</evidence>
<accession>A0A5C6BAL1</accession>
<dbReference type="AlphaFoldDB" id="A0A5C6BAL1"/>
<dbReference type="Proteomes" id="UP000320735">
    <property type="component" value="Unassembled WGS sequence"/>
</dbReference>
<feature type="transmembrane region" description="Helical" evidence="2">
    <location>
        <begin position="228"/>
        <end position="246"/>
    </location>
</feature>
<keyword evidence="4" id="KW-1185">Reference proteome</keyword>
<proteinExistence type="predicted"/>
<feature type="region of interest" description="Disordered" evidence="1">
    <location>
        <begin position="1"/>
        <end position="21"/>
    </location>
</feature>
<evidence type="ECO:0000256" key="2">
    <source>
        <dbReference type="SAM" id="Phobius"/>
    </source>
</evidence>
<keyword evidence="2" id="KW-1133">Transmembrane helix</keyword>
<evidence type="ECO:0000256" key="1">
    <source>
        <dbReference type="SAM" id="MobiDB-lite"/>
    </source>
</evidence>